<feature type="transmembrane region" description="Helical" evidence="12">
    <location>
        <begin position="155"/>
        <end position="180"/>
    </location>
</feature>
<dbReference type="EMBL" id="SCWB01000027">
    <property type="protein sequence ID" value="TDM05154.1"/>
    <property type="molecule type" value="Genomic_DNA"/>
</dbReference>
<dbReference type="PROSITE" id="PS50928">
    <property type="entry name" value="ABC_TM1"/>
    <property type="match status" value="1"/>
</dbReference>
<keyword evidence="9" id="KW-0921">Nickel transport</keyword>
<keyword evidence="5 12" id="KW-0812">Transmembrane</keyword>
<keyword evidence="15" id="KW-1185">Reference proteome</keyword>
<dbReference type="InterPro" id="IPR050366">
    <property type="entry name" value="BP-dependent_transpt_permease"/>
</dbReference>
<comment type="subcellular location">
    <subcellularLocation>
        <location evidence="1 12">Cell membrane</location>
        <topology evidence="1 12">Multi-pass membrane protein</topology>
    </subcellularLocation>
</comment>
<dbReference type="Pfam" id="PF00528">
    <property type="entry name" value="BPD_transp_1"/>
    <property type="match status" value="1"/>
</dbReference>
<sequence length="353" mass="39422">MANKNNGNQVYTHADLNQDHSTNRAQPFILANREEIFEEKIERQSKTFWQDAWLQLRSNKGAVAGLIGLILLLIMAFLGPAISGHTYRAQNIDHSNLPPKIEALKNVSFLPFDGKDKDGFDLYESKQVKENYWFGTDDLGRDLFTRVWKGTQVSILIGIVAALLDVIIGITYGAISGFFGGWVDTLMQRIIEVIASIPNLIIMILFVIVFDASIITIILAMSLTGWIGMSRIVRGQFLKLKNQEYVMASRTLGASNSSLIFKHILPNTLGPIIVTAMFSIPSAIFFEAFLSFIGLGIPAPFASLGSLVNDGRKMLLIHPYQMFVPSFVLSFLILCFYLFGDGVRDAFDPKMRK</sequence>
<dbReference type="GO" id="GO:0015031">
    <property type="term" value="P:protein transport"/>
    <property type="evidence" value="ECO:0007669"/>
    <property type="project" value="UniProtKB-KW"/>
</dbReference>
<dbReference type="InterPro" id="IPR025966">
    <property type="entry name" value="OppC_N"/>
</dbReference>
<feature type="transmembrane region" description="Helical" evidence="12">
    <location>
        <begin position="200"/>
        <end position="229"/>
    </location>
</feature>
<dbReference type="SUPFAM" id="SSF161098">
    <property type="entry name" value="MetI-like"/>
    <property type="match status" value="1"/>
</dbReference>
<evidence type="ECO:0000256" key="6">
    <source>
        <dbReference type="ARBA" id="ARBA00022856"/>
    </source>
</evidence>
<keyword evidence="6" id="KW-0571">Peptide transport</keyword>
<accession>A0A4R6BSK2</accession>
<feature type="transmembrane region" description="Helical" evidence="12">
    <location>
        <begin position="284"/>
        <end position="308"/>
    </location>
</feature>
<keyword evidence="4" id="KW-0533">Nickel</keyword>
<evidence type="ECO:0000259" key="13">
    <source>
        <dbReference type="PROSITE" id="PS50928"/>
    </source>
</evidence>
<comment type="similarity">
    <text evidence="11">Belongs to the binding-protein-dependent transport system permease family. OppBC subfamily.</text>
</comment>
<name>A0A4R6BSK2_9STAP</name>
<evidence type="ECO:0000313" key="15">
    <source>
        <dbReference type="Proteomes" id="UP000294802"/>
    </source>
</evidence>
<evidence type="ECO:0000256" key="11">
    <source>
        <dbReference type="ARBA" id="ARBA00024202"/>
    </source>
</evidence>
<dbReference type="Gene3D" id="1.10.3720.10">
    <property type="entry name" value="MetI-like"/>
    <property type="match status" value="1"/>
</dbReference>
<protein>
    <submittedName>
        <fullName evidence="14">ABC transporter permease</fullName>
    </submittedName>
</protein>
<dbReference type="Pfam" id="PF12911">
    <property type="entry name" value="OppC_N"/>
    <property type="match status" value="1"/>
</dbReference>
<dbReference type="NCBIfam" id="NF045475">
    <property type="entry name" value="Opp3C"/>
    <property type="match status" value="1"/>
</dbReference>
<evidence type="ECO:0000256" key="2">
    <source>
        <dbReference type="ARBA" id="ARBA00022448"/>
    </source>
</evidence>
<evidence type="ECO:0000256" key="8">
    <source>
        <dbReference type="ARBA" id="ARBA00022989"/>
    </source>
</evidence>
<proteinExistence type="inferred from homology"/>
<evidence type="ECO:0000313" key="14">
    <source>
        <dbReference type="EMBL" id="TDM05154.1"/>
    </source>
</evidence>
<keyword evidence="2 12" id="KW-0813">Transport</keyword>
<dbReference type="RefSeq" id="WP_133444658.1">
    <property type="nucleotide sequence ID" value="NZ_SCWB01000027.1"/>
</dbReference>
<feature type="transmembrane region" description="Helical" evidence="12">
    <location>
        <begin position="320"/>
        <end position="339"/>
    </location>
</feature>
<evidence type="ECO:0000256" key="5">
    <source>
        <dbReference type="ARBA" id="ARBA00022692"/>
    </source>
</evidence>
<evidence type="ECO:0000256" key="9">
    <source>
        <dbReference type="ARBA" id="ARBA00023112"/>
    </source>
</evidence>
<evidence type="ECO:0000256" key="4">
    <source>
        <dbReference type="ARBA" id="ARBA00022596"/>
    </source>
</evidence>
<dbReference type="InterPro" id="IPR000515">
    <property type="entry name" value="MetI-like"/>
</dbReference>
<keyword evidence="3" id="KW-1003">Cell membrane</keyword>
<dbReference type="InterPro" id="IPR035906">
    <property type="entry name" value="MetI-like_sf"/>
</dbReference>
<evidence type="ECO:0000256" key="12">
    <source>
        <dbReference type="RuleBase" id="RU363032"/>
    </source>
</evidence>
<feature type="domain" description="ABC transmembrane type-1" evidence="13">
    <location>
        <begin position="151"/>
        <end position="340"/>
    </location>
</feature>
<dbReference type="GO" id="GO:0015833">
    <property type="term" value="P:peptide transport"/>
    <property type="evidence" value="ECO:0007669"/>
    <property type="project" value="UniProtKB-KW"/>
</dbReference>
<keyword evidence="8 12" id="KW-1133">Transmembrane helix</keyword>
<dbReference type="PANTHER" id="PTHR43386">
    <property type="entry name" value="OLIGOPEPTIDE TRANSPORT SYSTEM PERMEASE PROTEIN APPC"/>
    <property type="match status" value="1"/>
</dbReference>
<dbReference type="PANTHER" id="PTHR43386:SF24">
    <property type="entry name" value="OLIGOPEPTIDE TRANSPORT SYSTEM PERMEASE PROTEIN AMID"/>
    <property type="match status" value="1"/>
</dbReference>
<dbReference type="AlphaFoldDB" id="A0A4R6BSK2"/>
<keyword evidence="9" id="KW-0406">Ion transport</keyword>
<dbReference type="OrthoDB" id="9797472at2"/>
<organism evidence="14 15">
    <name type="scientific">Macrococcus lamae</name>
    <dbReference type="NCBI Taxonomy" id="198484"/>
    <lineage>
        <taxon>Bacteria</taxon>
        <taxon>Bacillati</taxon>
        <taxon>Bacillota</taxon>
        <taxon>Bacilli</taxon>
        <taxon>Bacillales</taxon>
        <taxon>Staphylococcaceae</taxon>
        <taxon>Macrococcus</taxon>
    </lineage>
</organism>
<dbReference type="GO" id="GO:0015675">
    <property type="term" value="P:nickel cation transport"/>
    <property type="evidence" value="ECO:0007669"/>
    <property type="project" value="UniProtKB-KW"/>
</dbReference>
<comment type="caution">
    <text evidence="14">The sequence shown here is derived from an EMBL/GenBank/DDBJ whole genome shotgun (WGS) entry which is preliminary data.</text>
</comment>
<evidence type="ECO:0000256" key="1">
    <source>
        <dbReference type="ARBA" id="ARBA00004651"/>
    </source>
</evidence>
<feature type="transmembrane region" description="Helical" evidence="12">
    <location>
        <begin position="62"/>
        <end position="82"/>
    </location>
</feature>
<gene>
    <name evidence="14" type="ORF">ERX29_10650</name>
</gene>
<reference evidence="14 15" key="1">
    <citation type="submission" date="2019-01" db="EMBL/GenBank/DDBJ databases">
        <title>Draft genome sequences of the type strains of six Macrococcus species.</title>
        <authorList>
            <person name="Mazhar S."/>
            <person name="Altermann E."/>
            <person name="Hill C."/>
            <person name="Mcauliffe O."/>
        </authorList>
    </citation>
    <scope>NUCLEOTIDE SEQUENCE [LARGE SCALE GENOMIC DNA]</scope>
    <source>
        <strain evidence="14 15">CCM4815</strain>
    </source>
</reference>
<evidence type="ECO:0000256" key="10">
    <source>
        <dbReference type="ARBA" id="ARBA00023136"/>
    </source>
</evidence>
<keyword evidence="7" id="KW-0653">Protein transport</keyword>
<keyword evidence="10 12" id="KW-0472">Membrane</keyword>
<evidence type="ECO:0000256" key="7">
    <source>
        <dbReference type="ARBA" id="ARBA00022927"/>
    </source>
</evidence>
<evidence type="ECO:0000256" key="3">
    <source>
        <dbReference type="ARBA" id="ARBA00022475"/>
    </source>
</evidence>
<dbReference type="CDD" id="cd06261">
    <property type="entry name" value="TM_PBP2"/>
    <property type="match status" value="1"/>
</dbReference>
<dbReference type="GO" id="GO:0055085">
    <property type="term" value="P:transmembrane transport"/>
    <property type="evidence" value="ECO:0007669"/>
    <property type="project" value="InterPro"/>
</dbReference>
<dbReference type="Proteomes" id="UP000294802">
    <property type="component" value="Unassembled WGS sequence"/>
</dbReference>
<dbReference type="GO" id="GO:0005886">
    <property type="term" value="C:plasma membrane"/>
    <property type="evidence" value="ECO:0007669"/>
    <property type="project" value="UniProtKB-SubCell"/>
</dbReference>